<gene>
    <name evidence="5" type="ORF">LLUT_LOCUS18402</name>
</gene>
<dbReference type="InterPro" id="IPR033121">
    <property type="entry name" value="PEPTIDASE_A1"/>
</dbReference>
<evidence type="ECO:0000313" key="5">
    <source>
        <dbReference type="EMBL" id="CAL0317342.1"/>
    </source>
</evidence>
<dbReference type="PANTHER" id="PTHR47967:SF123">
    <property type="entry name" value="ASPARTIC PROTEINASE NEPENTHESIN-1-LIKE"/>
    <property type="match status" value="1"/>
</dbReference>
<dbReference type="InterPro" id="IPR032799">
    <property type="entry name" value="TAXi_C"/>
</dbReference>
<dbReference type="GO" id="GO:0006508">
    <property type="term" value="P:proteolysis"/>
    <property type="evidence" value="ECO:0007669"/>
    <property type="project" value="UniProtKB-KW"/>
</dbReference>
<dbReference type="SUPFAM" id="SSF50630">
    <property type="entry name" value="Acid proteases"/>
    <property type="match status" value="1"/>
</dbReference>
<dbReference type="GO" id="GO:0008233">
    <property type="term" value="F:peptidase activity"/>
    <property type="evidence" value="ECO:0007669"/>
    <property type="project" value="UniProtKB-KW"/>
</dbReference>
<evidence type="ECO:0000313" key="6">
    <source>
        <dbReference type="Proteomes" id="UP001497480"/>
    </source>
</evidence>
<protein>
    <recommendedName>
        <fullName evidence="4">Peptidase A1 domain-containing protein</fullName>
    </recommendedName>
</protein>
<keyword evidence="2" id="KW-0378">Hydrolase</keyword>
<dbReference type="Proteomes" id="UP001497480">
    <property type="component" value="Unassembled WGS sequence"/>
</dbReference>
<evidence type="ECO:0000256" key="2">
    <source>
        <dbReference type="ARBA" id="ARBA00022801"/>
    </source>
</evidence>
<evidence type="ECO:0000256" key="1">
    <source>
        <dbReference type="ARBA" id="ARBA00022670"/>
    </source>
</evidence>
<comment type="caution">
    <text evidence="5">The sequence shown here is derived from an EMBL/GenBank/DDBJ whole genome shotgun (WGS) entry which is preliminary data.</text>
</comment>
<dbReference type="PROSITE" id="PS51767">
    <property type="entry name" value="PEPTIDASE_A1"/>
    <property type="match status" value="1"/>
</dbReference>
<dbReference type="Gene3D" id="2.40.70.10">
    <property type="entry name" value="Acid Proteases"/>
    <property type="match status" value="2"/>
</dbReference>
<dbReference type="Pfam" id="PF00026">
    <property type="entry name" value="Asp"/>
    <property type="match status" value="1"/>
</dbReference>
<sequence>MTSISWRCLILLVSLALAHSSYSSPNGLTLELIPPYSPKSPLFIPNLTFEERMQMLVRQSQARVQHLYHMFSSTLLPNDSEYFLQRDTIQTPIIKRIAISSMLIEVGIGTFNNDTYKSYLLVMDTGSGITWIQCEDCHLKPNGNCYPQKEVYFPNSKSKSYIPFNPPSPYNITYGDSSNSSGFYAKETFTFPSSSSSSSHLKLPNIVFGCGTNNHSPHGNSLVAGNPPAMYLRFGTNIKPPTSSKTINLIKSSTLYAVKIIDLGVNGEQLYIDQKLFYSDKIKSNGIIVDSGSSTSFLSKGAYDIVASKLDNHFSKHKEEFMKLNMEGKLCYSRIKGAQGYNNIPGVTYYFEGGAQLDVVPEDTFFRQADPSKTELFCFAIFPSTSKLNLLGAFQQANFKFIFNVKDKTLQFGRDDCTKNG</sequence>
<dbReference type="EMBL" id="CAXHTB010000012">
    <property type="protein sequence ID" value="CAL0317342.1"/>
    <property type="molecule type" value="Genomic_DNA"/>
</dbReference>
<evidence type="ECO:0000259" key="4">
    <source>
        <dbReference type="PROSITE" id="PS51767"/>
    </source>
</evidence>
<dbReference type="AlphaFoldDB" id="A0AAV1X713"/>
<keyword evidence="6" id="KW-1185">Reference proteome</keyword>
<accession>A0AAV1X713</accession>
<dbReference type="GO" id="GO:0005576">
    <property type="term" value="C:extracellular region"/>
    <property type="evidence" value="ECO:0007669"/>
    <property type="project" value="TreeGrafter"/>
</dbReference>
<proteinExistence type="predicted"/>
<dbReference type="PANTHER" id="PTHR47967">
    <property type="entry name" value="OS07G0603500 PROTEIN-RELATED"/>
    <property type="match status" value="1"/>
</dbReference>
<evidence type="ECO:0000256" key="3">
    <source>
        <dbReference type="SAM" id="SignalP"/>
    </source>
</evidence>
<name>A0AAV1X713_LUPLU</name>
<keyword evidence="3" id="KW-0732">Signal</keyword>
<organism evidence="5 6">
    <name type="scientific">Lupinus luteus</name>
    <name type="common">European yellow lupine</name>
    <dbReference type="NCBI Taxonomy" id="3873"/>
    <lineage>
        <taxon>Eukaryota</taxon>
        <taxon>Viridiplantae</taxon>
        <taxon>Streptophyta</taxon>
        <taxon>Embryophyta</taxon>
        <taxon>Tracheophyta</taxon>
        <taxon>Spermatophyta</taxon>
        <taxon>Magnoliopsida</taxon>
        <taxon>eudicotyledons</taxon>
        <taxon>Gunneridae</taxon>
        <taxon>Pentapetalae</taxon>
        <taxon>rosids</taxon>
        <taxon>fabids</taxon>
        <taxon>Fabales</taxon>
        <taxon>Fabaceae</taxon>
        <taxon>Papilionoideae</taxon>
        <taxon>50 kb inversion clade</taxon>
        <taxon>genistoids sensu lato</taxon>
        <taxon>core genistoids</taxon>
        <taxon>Genisteae</taxon>
        <taxon>Lupinus</taxon>
    </lineage>
</organism>
<feature type="domain" description="Peptidase A1" evidence="4">
    <location>
        <begin position="102"/>
        <end position="413"/>
    </location>
</feature>
<dbReference type="InterPro" id="IPR021109">
    <property type="entry name" value="Peptidase_aspartic_dom_sf"/>
</dbReference>
<keyword evidence="1" id="KW-0645">Protease</keyword>
<feature type="signal peptide" evidence="3">
    <location>
        <begin position="1"/>
        <end position="23"/>
    </location>
</feature>
<dbReference type="InterPro" id="IPR051708">
    <property type="entry name" value="Plant_Aspart_Prot_A1"/>
</dbReference>
<feature type="chain" id="PRO_5043909324" description="Peptidase A1 domain-containing protein" evidence="3">
    <location>
        <begin position="24"/>
        <end position="421"/>
    </location>
</feature>
<reference evidence="5 6" key="1">
    <citation type="submission" date="2024-03" db="EMBL/GenBank/DDBJ databases">
        <authorList>
            <person name="Martinez-Hernandez J."/>
        </authorList>
    </citation>
    <scope>NUCLEOTIDE SEQUENCE [LARGE SCALE GENOMIC DNA]</scope>
</reference>
<dbReference type="Pfam" id="PF14541">
    <property type="entry name" value="TAXi_C"/>
    <property type="match status" value="1"/>
</dbReference>